<proteinExistence type="predicted"/>
<dbReference type="InParanoid" id="A0A067PTH8"/>
<gene>
    <name evidence="2" type="ORF">JAAARDRAFT_34837</name>
</gene>
<feature type="region of interest" description="Disordered" evidence="1">
    <location>
        <begin position="227"/>
        <end position="256"/>
    </location>
</feature>
<accession>A0A067PTH8</accession>
<evidence type="ECO:0000256" key="1">
    <source>
        <dbReference type="SAM" id="MobiDB-lite"/>
    </source>
</evidence>
<feature type="region of interest" description="Disordered" evidence="1">
    <location>
        <begin position="183"/>
        <end position="215"/>
    </location>
</feature>
<dbReference type="OrthoDB" id="2757916at2759"/>
<dbReference type="HOGENOM" id="CLU_1086113_0_0_1"/>
<feature type="region of interest" description="Disordered" evidence="1">
    <location>
        <begin position="1"/>
        <end position="158"/>
    </location>
</feature>
<organism evidence="2 3">
    <name type="scientific">Jaapia argillacea MUCL 33604</name>
    <dbReference type="NCBI Taxonomy" id="933084"/>
    <lineage>
        <taxon>Eukaryota</taxon>
        <taxon>Fungi</taxon>
        <taxon>Dikarya</taxon>
        <taxon>Basidiomycota</taxon>
        <taxon>Agaricomycotina</taxon>
        <taxon>Agaricomycetes</taxon>
        <taxon>Agaricomycetidae</taxon>
        <taxon>Jaapiales</taxon>
        <taxon>Jaapiaceae</taxon>
        <taxon>Jaapia</taxon>
    </lineage>
</organism>
<dbReference type="Proteomes" id="UP000027265">
    <property type="component" value="Unassembled WGS sequence"/>
</dbReference>
<keyword evidence="3" id="KW-1185">Reference proteome</keyword>
<sequence>MSQVLPPCPNTEPPQASGSKSQSALKRPTTCFIQTESSKARQRALRQKEWEAQERRDEKSALKMTERERRVLHPSFDTSRSPSPPPLALSELGVAQIPIPSPRSAVPHPEPSSSPTSQFPILLSNADLASFSPDETIRASPSRGSPTCATHSYTHSPVKSLFEDRYPATKSVFEDDLEERRLVRHPPRAASEGSGWVGATGNGKGNGNKVTGMGLKSKPTFGVGLGGTVTMSYSPPSSPTRPKGPRESMAKCSVAG</sequence>
<reference evidence="3" key="1">
    <citation type="journal article" date="2014" name="Proc. Natl. Acad. Sci. U.S.A.">
        <title>Extensive sampling of basidiomycete genomes demonstrates inadequacy of the white-rot/brown-rot paradigm for wood decay fungi.</title>
        <authorList>
            <person name="Riley R."/>
            <person name="Salamov A.A."/>
            <person name="Brown D.W."/>
            <person name="Nagy L.G."/>
            <person name="Floudas D."/>
            <person name="Held B.W."/>
            <person name="Levasseur A."/>
            <person name="Lombard V."/>
            <person name="Morin E."/>
            <person name="Otillar R."/>
            <person name="Lindquist E.A."/>
            <person name="Sun H."/>
            <person name="LaButti K.M."/>
            <person name="Schmutz J."/>
            <person name="Jabbour D."/>
            <person name="Luo H."/>
            <person name="Baker S.E."/>
            <person name="Pisabarro A.G."/>
            <person name="Walton J.D."/>
            <person name="Blanchette R.A."/>
            <person name="Henrissat B."/>
            <person name="Martin F."/>
            <person name="Cullen D."/>
            <person name="Hibbett D.S."/>
            <person name="Grigoriev I.V."/>
        </authorList>
    </citation>
    <scope>NUCLEOTIDE SEQUENCE [LARGE SCALE GENOMIC DNA]</scope>
    <source>
        <strain evidence="3">MUCL 33604</strain>
    </source>
</reference>
<feature type="compositionally biased region" description="Polar residues" evidence="1">
    <location>
        <begin position="142"/>
        <end position="157"/>
    </location>
</feature>
<feature type="compositionally biased region" description="Gly residues" evidence="1">
    <location>
        <begin position="195"/>
        <end position="206"/>
    </location>
</feature>
<feature type="compositionally biased region" description="Pro residues" evidence="1">
    <location>
        <begin position="1"/>
        <end position="12"/>
    </location>
</feature>
<dbReference type="AlphaFoldDB" id="A0A067PTH8"/>
<feature type="compositionally biased region" description="Basic and acidic residues" evidence="1">
    <location>
        <begin position="46"/>
        <end position="71"/>
    </location>
</feature>
<dbReference type="EMBL" id="KL197718">
    <property type="protein sequence ID" value="KDQ58024.1"/>
    <property type="molecule type" value="Genomic_DNA"/>
</dbReference>
<name>A0A067PTH8_9AGAM</name>
<feature type="compositionally biased region" description="Polar residues" evidence="1">
    <location>
        <begin position="13"/>
        <end position="24"/>
    </location>
</feature>
<evidence type="ECO:0000313" key="2">
    <source>
        <dbReference type="EMBL" id="KDQ58024.1"/>
    </source>
</evidence>
<evidence type="ECO:0000313" key="3">
    <source>
        <dbReference type="Proteomes" id="UP000027265"/>
    </source>
</evidence>
<protein>
    <submittedName>
        <fullName evidence="2">Uncharacterized protein</fullName>
    </submittedName>
</protein>